<reference evidence="2" key="1">
    <citation type="journal article" date="2019" name="Int. J. Syst. Evol. Microbiol.">
        <title>The Global Catalogue of Microorganisms (GCM) 10K type strain sequencing project: providing services to taxonomists for standard genome sequencing and annotation.</title>
        <authorList>
            <consortium name="The Broad Institute Genomics Platform"/>
            <consortium name="The Broad Institute Genome Sequencing Center for Infectious Disease"/>
            <person name="Wu L."/>
            <person name="Ma J."/>
        </authorList>
    </citation>
    <scope>NUCLEOTIDE SEQUENCE [LARGE SCALE GENOMIC DNA]</scope>
    <source>
        <strain evidence="2">CGMCC 1.15342</strain>
    </source>
</reference>
<comment type="caution">
    <text evidence="1">The sequence shown here is derived from an EMBL/GenBank/DDBJ whole genome shotgun (WGS) entry which is preliminary data.</text>
</comment>
<dbReference type="PROSITE" id="PS51257">
    <property type="entry name" value="PROKAR_LIPOPROTEIN"/>
    <property type="match status" value="1"/>
</dbReference>
<sequence>MVYKWLTSRYLLMMVVALVWAGCKETEKMAPCESDFFYDGSPFRQGEAETLLPSYNSGAEIPGVFSAPQGLVLKDTLTGEIDLAASAPGAYAVRKTMIGNPTCGNRIMLAYLSILPPPSLLSNADQADGWGWAGNGFVDGEDKKEGQASIKTTADGGGNLLLLQHNVPTPLNTRVSKELGELHLWFYISDPSQFDQGAEIGQFELSSSGEPDKNELTWPIVMNGMGLSAGWNELVFKFKDASVTGGDPNLSAINFFRVYLFAKGDATYPITIGLDDLKILAAE</sequence>
<dbReference type="EMBL" id="BMIK01000001">
    <property type="protein sequence ID" value="GGC15285.1"/>
    <property type="molecule type" value="Genomic_DNA"/>
</dbReference>
<gene>
    <name evidence="1" type="ORF">GCM10011386_03840</name>
</gene>
<proteinExistence type="predicted"/>
<keyword evidence="2" id="KW-1185">Reference proteome</keyword>
<evidence type="ECO:0000313" key="1">
    <source>
        <dbReference type="EMBL" id="GGC15285.1"/>
    </source>
</evidence>
<protein>
    <submittedName>
        <fullName evidence="1">Uncharacterized protein</fullName>
    </submittedName>
</protein>
<organism evidence="1 2">
    <name type="scientific">Parapedobacter defluvii</name>
    <dbReference type="NCBI Taxonomy" id="2045106"/>
    <lineage>
        <taxon>Bacteria</taxon>
        <taxon>Pseudomonadati</taxon>
        <taxon>Bacteroidota</taxon>
        <taxon>Sphingobacteriia</taxon>
        <taxon>Sphingobacteriales</taxon>
        <taxon>Sphingobacteriaceae</taxon>
        <taxon>Parapedobacter</taxon>
    </lineage>
</organism>
<evidence type="ECO:0000313" key="2">
    <source>
        <dbReference type="Proteomes" id="UP000597338"/>
    </source>
</evidence>
<name>A0ABQ1KYQ2_9SPHI</name>
<dbReference type="Proteomes" id="UP000597338">
    <property type="component" value="Unassembled WGS sequence"/>
</dbReference>
<accession>A0ABQ1KYQ2</accession>